<accession>A0A8J6IXR8</accession>
<dbReference type="GO" id="GO:0000150">
    <property type="term" value="F:DNA strand exchange activity"/>
    <property type="evidence" value="ECO:0007669"/>
    <property type="project" value="InterPro"/>
</dbReference>
<organism evidence="4 5">
    <name type="scientific">Flintibacter faecis</name>
    <dbReference type="NCBI Taxonomy" id="2763047"/>
    <lineage>
        <taxon>Bacteria</taxon>
        <taxon>Bacillati</taxon>
        <taxon>Bacillota</taxon>
        <taxon>Clostridia</taxon>
        <taxon>Eubacteriales</taxon>
        <taxon>Flintibacter</taxon>
    </lineage>
</organism>
<gene>
    <name evidence="4" type="ORF">H8S55_05855</name>
</gene>
<feature type="domain" description="Recombinase" evidence="3">
    <location>
        <begin position="168"/>
        <end position="330"/>
    </location>
</feature>
<dbReference type="Pfam" id="PF07508">
    <property type="entry name" value="Recombinase"/>
    <property type="match status" value="1"/>
</dbReference>
<name>A0A8J6IXR8_9FIRM</name>
<feature type="coiled-coil region" evidence="1">
    <location>
        <begin position="472"/>
        <end position="499"/>
    </location>
</feature>
<dbReference type="InterPro" id="IPR025827">
    <property type="entry name" value="Zn_ribbon_recom_dom"/>
</dbReference>
<dbReference type="Gene3D" id="3.90.1750.20">
    <property type="entry name" value="Putative Large Serine Recombinase, Chain B, Domain 2"/>
    <property type="match status" value="2"/>
</dbReference>
<dbReference type="InterPro" id="IPR011109">
    <property type="entry name" value="DNA_bind_recombinase_dom"/>
</dbReference>
<evidence type="ECO:0000313" key="5">
    <source>
        <dbReference type="Proteomes" id="UP000602260"/>
    </source>
</evidence>
<dbReference type="InterPro" id="IPR036162">
    <property type="entry name" value="Resolvase-like_N_sf"/>
</dbReference>
<proteinExistence type="predicted"/>
<dbReference type="PANTHER" id="PTHR30461">
    <property type="entry name" value="DNA-INVERTASE FROM LAMBDOID PROPHAGE"/>
    <property type="match status" value="1"/>
</dbReference>
<sequence>MKTTDQPQVKQYVIYSRKSKFTGKGESIENQIELCRQYIAMHFGEDEAEHALVYEDEGFSGGNLERPQFKQMMKDSQKIEFAAIVVYRLDRISRNIGDFAKLIEDLGDRHIDFISIREQFDTSSPMGRAMMYIASVFSQLERETIAERIRDNMHELSKTGRWLGGTTPTGYASESLSSVTVDGKVKKACKLKPIPEEIQLVKAIFSVFTESGSLSKTDQYLLEHRCVTKRGKQFTRFAIRGILTNPVYMIADDTAYQYLKENNVDLFAEPSEFDGEHGIMAYNRTLQRPGKATQIRPMEDWIVAVGKHPGIISGANWVRVQSMLDVNKSKSYRKPRSNVALLSGLLRCGECGDYMRPKLTGRTNANGELIYTYMCSTKERSHGTVCSMKNCNGNTLDAKIVEEIRKVATDKKDFGQLLSKTKKVINDNKASYEAELTLLVKNHAETEARIKRLVESLSVASETSAKYVMEQIDELHRQSEQEQTRIAELERLARQSNALSQNLFFYRDMIESFADTVDSTTIEERRRLLRTIVKKVVWDGKNVYVYLFAEDGELNLPPIGQLMCPSGEDSE</sequence>
<keyword evidence="1" id="KW-0175">Coiled coil</keyword>
<evidence type="ECO:0000256" key="1">
    <source>
        <dbReference type="SAM" id="Coils"/>
    </source>
</evidence>
<dbReference type="Proteomes" id="UP000602260">
    <property type="component" value="Unassembled WGS sequence"/>
</dbReference>
<dbReference type="AlphaFoldDB" id="A0A8J6IXR8"/>
<comment type="caution">
    <text evidence="4">The sequence shown here is derived from an EMBL/GenBank/DDBJ whole genome shotgun (WGS) entry which is preliminary data.</text>
</comment>
<dbReference type="PANTHER" id="PTHR30461:SF23">
    <property type="entry name" value="DNA RECOMBINASE-RELATED"/>
    <property type="match status" value="1"/>
</dbReference>
<evidence type="ECO:0000259" key="2">
    <source>
        <dbReference type="PROSITE" id="PS51736"/>
    </source>
</evidence>
<dbReference type="PROSITE" id="PS51736">
    <property type="entry name" value="RECOMBINASES_3"/>
    <property type="match status" value="1"/>
</dbReference>
<feature type="domain" description="Resolvase/invertase-type recombinase catalytic" evidence="2">
    <location>
        <begin position="11"/>
        <end position="160"/>
    </location>
</feature>
<dbReference type="RefSeq" id="WP_186878184.1">
    <property type="nucleotide sequence ID" value="NZ_JACOPN010000003.1"/>
</dbReference>
<protein>
    <submittedName>
        <fullName evidence="4">Recombinase family protein</fullName>
    </submittedName>
</protein>
<dbReference type="Pfam" id="PF13408">
    <property type="entry name" value="Zn_ribbon_recom"/>
    <property type="match status" value="1"/>
</dbReference>
<dbReference type="SUPFAM" id="SSF53041">
    <property type="entry name" value="Resolvase-like"/>
    <property type="match status" value="1"/>
</dbReference>
<dbReference type="GO" id="GO:0003677">
    <property type="term" value="F:DNA binding"/>
    <property type="evidence" value="ECO:0007669"/>
    <property type="project" value="InterPro"/>
</dbReference>
<dbReference type="InterPro" id="IPR050639">
    <property type="entry name" value="SSR_resolvase"/>
</dbReference>
<dbReference type="Gene3D" id="3.40.50.1390">
    <property type="entry name" value="Resolvase, N-terminal catalytic domain"/>
    <property type="match status" value="1"/>
</dbReference>
<dbReference type="PROSITE" id="PS51737">
    <property type="entry name" value="RECOMBINASE_DNA_BIND"/>
    <property type="match status" value="1"/>
</dbReference>
<dbReference type="InterPro" id="IPR038109">
    <property type="entry name" value="DNA_bind_recomb_sf"/>
</dbReference>
<dbReference type="CDD" id="cd03768">
    <property type="entry name" value="SR_ResInv"/>
    <property type="match status" value="1"/>
</dbReference>
<dbReference type="SMART" id="SM00857">
    <property type="entry name" value="Resolvase"/>
    <property type="match status" value="1"/>
</dbReference>
<keyword evidence="5" id="KW-1185">Reference proteome</keyword>
<dbReference type="InterPro" id="IPR006119">
    <property type="entry name" value="Resolv_N"/>
</dbReference>
<dbReference type="EMBL" id="JACOPN010000003">
    <property type="protein sequence ID" value="MBC5716845.1"/>
    <property type="molecule type" value="Genomic_DNA"/>
</dbReference>
<dbReference type="Pfam" id="PF00239">
    <property type="entry name" value="Resolvase"/>
    <property type="match status" value="1"/>
</dbReference>
<evidence type="ECO:0000313" key="4">
    <source>
        <dbReference type="EMBL" id="MBC5716845.1"/>
    </source>
</evidence>
<evidence type="ECO:0000259" key="3">
    <source>
        <dbReference type="PROSITE" id="PS51737"/>
    </source>
</evidence>
<reference evidence="4" key="1">
    <citation type="submission" date="2020-08" db="EMBL/GenBank/DDBJ databases">
        <title>Genome public.</title>
        <authorList>
            <person name="Liu C."/>
            <person name="Sun Q."/>
        </authorList>
    </citation>
    <scope>NUCLEOTIDE SEQUENCE</scope>
    <source>
        <strain evidence="4">BX5</strain>
    </source>
</reference>